<accession>A0ABT7QYZ9</accession>
<comment type="caution">
    <text evidence="2">The sequence shown here is derived from an EMBL/GenBank/DDBJ whole genome shotgun (WGS) entry which is preliminary data.</text>
</comment>
<dbReference type="EMBL" id="JAQIBD010000002">
    <property type="protein sequence ID" value="MDM5271996.1"/>
    <property type="molecule type" value="Genomic_DNA"/>
</dbReference>
<dbReference type="SUPFAM" id="SSF56935">
    <property type="entry name" value="Porins"/>
    <property type="match status" value="1"/>
</dbReference>
<sequence>MKFTKLSLIAALAISSAFAGGDIAPVEPAVEAPAEACNANTTIDGKATLYYITADGYGYDLFDSESSALGAAATVNVAHKITDNISANITAVGFTNLMDDNYLEGVETGAYFNVANITASYGDTTLVAGRQLLGTPMLQGYDWLLAPGSFEAYTLVNTSIPDVTLVAAYVDEWRPNNSGVDFMELYGDNWTASAAYAGEAFSASVWYYNVDALGYTQVYVDASTKLADIEVAAQYANTDWDFADSSNVFGIKASTEISGVSLMGAYNNVSDEVVGYVGWNGLYTNSWNTTVANSIGNSFKVEAATEFSGLSATASYAYYEYENEFEDGHEFDLILGYGLTNCISLDAIYSNTDYGDGENINQLELIATYKF</sequence>
<keyword evidence="1" id="KW-0732">Signal</keyword>
<dbReference type="Proteomes" id="UP001169069">
    <property type="component" value="Unassembled WGS sequence"/>
</dbReference>
<evidence type="ECO:0000256" key="1">
    <source>
        <dbReference type="SAM" id="SignalP"/>
    </source>
</evidence>
<proteinExistence type="predicted"/>
<gene>
    <name evidence="2" type="ORF">PGH07_07380</name>
</gene>
<feature type="signal peptide" evidence="1">
    <location>
        <begin position="1"/>
        <end position="19"/>
    </location>
</feature>
<keyword evidence="3" id="KW-1185">Reference proteome</keyword>
<organism evidence="2 3">
    <name type="scientific">Sulfurovum zhangzhouensis</name>
    <dbReference type="NCBI Taxonomy" id="3019067"/>
    <lineage>
        <taxon>Bacteria</taxon>
        <taxon>Pseudomonadati</taxon>
        <taxon>Campylobacterota</taxon>
        <taxon>Epsilonproteobacteria</taxon>
        <taxon>Campylobacterales</taxon>
        <taxon>Sulfurovaceae</taxon>
        <taxon>Sulfurovum</taxon>
    </lineage>
</organism>
<protein>
    <recommendedName>
        <fullName evidence="4">Porin domain-containing protein</fullName>
    </recommendedName>
</protein>
<reference evidence="2" key="1">
    <citation type="submission" date="2023-01" db="EMBL/GenBank/DDBJ databases">
        <title>Sulfurovum sp. zt1-1 genome assembly.</title>
        <authorList>
            <person name="Wang J."/>
        </authorList>
    </citation>
    <scope>NUCLEOTIDE SEQUENCE</scope>
    <source>
        <strain evidence="2">Zt1-1</strain>
    </source>
</reference>
<evidence type="ECO:0008006" key="4">
    <source>
        <dbReference type="Google" id="ProtNLM"/>
    </source>
</evidence>
<feature type="chain" id="PRO_5046627183" description="Porin domain-containing protein" evidence="1">
    <location>
        <begin position="20"/>
        <end position="371"/>
    </location>
</feature>
<evidence type="ECO:0000313" key="3">
    <source>
        <dbReference type="Proteomes" id="UP001169069"/>
    </source>
</evidence>
<dbReference type="InterPro" id="IPR023614">
    <property type="entry name" value="Porin_dom_sf"/>
</dbReference>
<dbReference type="Gene3D" id="2.40.160.10">
    <property type="entry name" value="Porin"/>
    <property type="match status" value="1"/>
</dbReference>
<dbReference type="RefSeq" id="WP_289413731.1">
    <property type="nucleotide sequence ID" value="NZ_JAQIBD010000002.1"/>
</dbReference>
<evidence type="ECO:0000313" key="2">
    <source>
        <dbReference type="EMBL" id="MDM5271996.1"/>
    </source>
</evidence>
<name>A0ABT7QYZ9_9BACT</name>